<dbReference type="OrthoDB" id="10058500at2759"/>
<evidence type="ECO:0000313" key="10">
    <source>
        <dbReference type="EMBL" id="EYB95512.1"/>
    </source>
</evidence>
<name>A0A016SYL3_9BILA</name>
<dbReference type="PANTHER" id="PTHR13469:SF8">
    <property type="entry name" value="HEXIM P-TEFB COMPLEX SUBUNIT 1"/>
    <property type="match status" value="1"/>
</dbReference>
<dbReference type="PANTHER" id="PTHR13469">
    <property type="entry name" value="HEXAMETHYLENE BISACETAMIDE INDUCIBLE 1"/>
    <property type="match status" value="1"/>
</dbReference>
<evidence type="ECO:0000256" key="1">
    <source>
        <dbReference type="ARBA" id="ARBA00004123"/>
    </source>
</evidence>
<dbReference type="InterPro" id="IPR024872">
    <property type="entry name" value="HEXIM"/>
</dbReference>
<dbReference type="GO" id="GO:0004861">
    <property type="term" value="F:cyclin-dependent protein serine/threonine kinase inhibitor activity"/>
    <property type="evidence" value="ECO:0007669"/>
    <property type="project" value="InterPro"/>
</dbReference>
<dbReference type="AlphaFoldDB" id="A0A016SYL3"/>
<evidence type="ECO:0000256" key="4">
    <source>
        <dbReference type="ARBA" id="ARBA00023015"/>
    </source>
</evidence>
<keyword evidence="7" id="KW-0539">Nucleus</keyword>
<dbReference type="EMBL" id="JARK01001495">
    <property type="protein sequence ID" value="EYB95512.1"/>
    <property type="molecule type" value="Genomic_DNA"/>
</dbReference>
<dbReference type="Proteomes" id="UP000024635">
    <property type="component" value="Unassembled WGS sequence"/>
</dbReference>
<comment type="subcellular location">
    <subcellularLocation>
        <location evidence="1">Nucleus</location>
    </subcellularLocation>
</comment>
<evidence type="ECO:0000256" key="9">
    <source>
        <dbReference type="SAM" id="MobiDB-lite"/>
    </source>
</evidence>
<sequence length="180" mass="20749">MDWMMIPGLDDNTCVQQYHSQVRSRAPNLASNERLCSMAHGKPMAPSNTTQFLLEDREARAEQGLEVELAHEASERRRVRSISVSSEFMAASEGASSSGDSETDKEMDREFEAEFEEYTMDRLSRLTKDEMTREILDKEKNAELYQENMSRMMKENQRLRKMLQDNGIPVDHNHTSQPVV</sequence>
<evidence type="ECO:0000256" key="6">
    <source>
        <dbReference type="ARBA" id="ARBA00023163"/>
    </source>
</evidence>
<proteinExistence type="inferred from homology"/>
<dbReference type="Pfam" id="PF15313">
    <property type="entry name" value="HEXIM"/>
    <property type="match status" value="1"/>
</dbReference>
<dbReference type="GO" id="GO:0097322">
    <property type="term" value="F:7SK snRNA binding"/>
    <property type="evidence" value="ECO:0007669"/>
    <property type="project" value="TreeGrafter"/>
</dbReference>
<dbReference type="PRINTS" id="PR02094">
    <property type="entry name" value="HEXIMFAMILY"/>
</dbReference>
<comment type="similarity">
    <text evidence="2">Belongs to the HEXIM family.</text>
</comment>
<gene>
    <name evidence="10" type="primary">Acey_s0159.g3307</name>
    <name evidence="10" type="ORF">Y032_0159g3307</name>
</gene>
<evidence type="ECO:0000256" key="3">
    <source>
        <dbReference type="ARBA" id="ARBA00022491"/>
    </source>
</evidence>
<reference evidence="11" key="1">
    <citation type="journal article" date="2015" name="Nat. Genet.">
        <title>The genome and transcriptome of the zoonotic hookworm Ancylostoma ceylanicum identify infection-specific gene families.</title>
        <authorList>
            <person name="Schwarz E.M."/>
            <person name="Hu Y."/>
            <person name="Antoshechkin I."/>
            <person name="Miller M.M."/>
            <person name="Sternberg P.W."/>
            <person name="Aroian R.V."/>
        </authorList>
    </citation>
    <scope>NUCLEOTIDE SEQUENCE</scope>
    <source>
        <strain evidence="11">HY135</strain>
    </source>
</reference>
<dbReference type="GO" id="GO:0005654">
    <property type="term" value="C:nucleoplasm"/>
    <property type="evidence" value="ECO:0007669"/>
    <property type="project" value="TreeGrafter"/>
</dbReference>
<feature type="compositionally biased region" description="Low complexity" evidence="9">
    <location>
        <begin position="81"/>
        <end position="100"/>
    </location>
</feature>
<evidence type="ECO:0000256" key="7">
    <source>
        <dbReference type="ARBA" id="ARBA00023242"/>
    </source>
</evidence>
<dbReference type="STRING" id="53326.A0A016SYL3"/>
<dbReference type="GO" id="GO:0000122">
    <property type="term" value="P:negative regulation of transcription by RNA polymerase II"/>
    <property type="evidence" value="ECO:0007669"/>
    <property type="project" value="InterPro"/>
</dbReference>
<keyword evidence="5 8" id="KW-0175">Coiled coil</keyword>
<feature type="region of interest" description="Disordered" evidence="9">
    <location>
        <begin position="76"/>
        <end position="110"/>
    </location>
</feature>
<keyword evidence="4" id="KW-0805">Transcription regulation</keyword>
<feature type="coiled-coil region" evidence="8">
    <location>
        <begin position="128"/>
        <end position="162"/>
    </location>
</feature>
<comment type="caution">
    <text evidence="10">The sequence shown here is derived from an EMBL/GenBank/DDBJ whole genome shotgun (WGS) entry which is preliminary data.</text>
</comment>
<evidence type="ECO:0000256" key="2">
    <source>
        <dbReference type="ARBA" id="ARBA00008409"/>
    </source>
</evidence>
<evidence type="ECO:0000256" key="8">
    <source>
        <dbReference type="SAM" id="Coils"/>
    </source>
</evidence>
<dbReference type="GO" id="GO:0005737">
    <property type="term" value="C:cytoplasm"/>
    <property type="evidence" value="ECO:0007669"/>
    <property type="project" value="InterPro"/>
</dbReference>
<keyword evidence="6" id="KW-0804">Transcription</keyword>
<evidence type="ECO:0000256" key="5">
    <source>
        <dbReference type="ARBA" id="ARBA00023054"/>
    </source>
</evidence>
<accession>A0A016SYL3</accession>
<organism evidence="10 11">
    <name type="scientific">Ancylostoma ceylanicum</name>
    <dbReference type="NCBI Taxonomy" id="53326"/>
    <lineage>
        <taxon>Eukaryota</taxon>
        <taxon>Metazoa</taxon>
        <taxon>Ecdysozoa</taxon>
        <taxon>Nematoda</taxon>
        <taxon>Chromadorea</taxon>
        <taxon>Rhabditida</taxon>
        <taxon>Rhabditina</taxon>
        <taxon>Rhabditomorpha</taxon>
        <taxon>Strongyloidea</taxon>
        <taxon>Ancylostomatidae</taxon>
        <taxon>Ancylostomatinae</taxon>
        <taxon>Ancylostoma</taxon>
    </lineage>
</organism>
<keyword evidence="11" id="KW-1185">Reference proteome</keyword>
<evidence type="ECO:0000313" key="11">
    <source>
        <dbReference type="Proteomes" id="UP000024635"/>
    </source>
</evidence>
<keyword evidence="3" id="KW-0678">Repressor</keyword>
<protein>
    <submittedName>
        <fullName evidence="10">Uncharacterized protein</fullName>
    </submittedName>
</protein>